<protein>
    <submittedName>
        <fullName evidence="5">GNAT family N-acetyltransferase</fullName>
    </submittedName>
</protein>
<sequence length="177" mass="19754">MDGHEISDGVVALRRWSTDDAPWYAETVSADPLIQQFTAELPTVTAEDVRSAIRGLLAKPTDAAGFLIADADSHQRLGNIALTYEEAVGDVSYWLADYARGRGIATRALRLFTHWAHTVLDLSELRLWAQVNNTGSRAVAERAGYLRDPERDKVREVKDESWSTVSYVHRWTAPTVT</sequence>
<keyword evidence="6" id="KW-1185">Reference proteome</keyword>
<evidence type="ECO:0000259" key="4">
    <source>
        <dbReference type="PROSITE" id="PS51186"/>
    </source>
</evidence>
<dbReference type="InterPro" id="IPR016181">
    <property type="entry name" value="Acyl_CoA_acyltransferase"/>
</dbReference>
<accession>A0ABT0YEK1</accession>
<dbReference type="PROSITE" id="PS51186">
    <property type="entry name" value="GNAT"/>
    <property type="match status" value="1"/>
</dbReference>
<dbReference type="EMBL" id="JAMQOL010000078">
    <property type="protein sequence ID" value="MCM4084486.1"/>
    <property type="molecule type" value="Genomic_DNA"/>
</dbReference>
<keyword evidence="2" id="KW-0012">Acyltransferase</keyword>
<evidence type="ECO:0000256" key="2">
    <source>
        <dbReference type="ARBA" id="ARBA00023315"/>
    </source>
</evidence>
<evidence type="ECO:0000256" key="3">
    <source>
        <dbReference type="ARBA" id="ARBA00038502"/>
    </source>
</evidence>
<dbReference type="RefSeq" id="WP_251804236.1">
    <property type="nucleotide sequence ID" value="NZ_JAMQOL010000078.1"/>
</dbReference>
<proteinExistence type="inferred from homology"/>
<name>A0ABT0YEK1_9ACTN</name>
<dbReference type="PANTHER" id="PTHR43792:SF8">
    <property type="entry name" value="[RIBOSOMAL PROTEIN US5]-ALANINE N-ACETYLTRANSFERASE"/>
    <property type="match status" value="1"/>
</dbReference>
<comment type="similarity">
    <text evidence="3">Belongs to the acetyltransferase family. RimJ subfamily.</text>
</comment>
<keyword evidence="1" id="KW-0808">Transferase</keyword>
<comment type="caution">
    <text evidence="5">The sequence shown here is derived from an EMBL/GenBank/DDBJ whole genome shotgun (WGS) entry which is preliminary data.</text>
</comment>
<dbReference type="PANTHER" id="PTHR43792">
    <property type="entry name" value="GNAT FAMILY, PUTATIVE (AFU_ORTHOLOGUE AFUA_3G00765)-RELATED-RELATED"/>
    <property type="match status" value="1"/>
</dbReference>
<dbReference type="Pfam" id="PF13302">
    <property type="entry name" value="Acetyltransf_3"/>
    <property type="match status" value="1"/>
</dbReference>
<dbReference type="Gene3D" id="3.40.630.30">
    <property type="match status" value="1"/>
</dbReference>
<reference evidence="5 6" key="1">
    <citation type="submission" date="2022-06" db="EMBL/GenBank/DDBJ databases">
        <title>Actinoplanes abujensis sp. nov., isolated from Nigerian arid soil.</title>
        <authorList>
            <person name="Ding P."/>
        </authorList>
    </citation>
    <scope>NUCLEOTIDE SEQUENCE [LARGE SCALE GENOMIC DNA]</scope>
    <source>
        <strain evidence="6">TRM88002</strain>
    </source>
</reference>
<feature type="domain" description="N-acetyltransferase" evidence="4">
    <location>
        <begin position="11"/>
        <end position="174"/>
    </location>
</feature>
<evidence type="ECO:0000313" key="6">
    <source>
        <dbReference type="Proteomes" id="UP001523216"/>
    </source>
</evidence>
<evidence type="ECO:0000256" key="1">
    <source>
        <dbReference type="ARBA" id="ARBA00022679"/>
    </source>
</evidence>
<evidence type="ECO:0000313" key="5">
    <source>
        <dbReference type="EMBL" id="MCM4084486.1"/>
    </source>
</evidence>
<dbReference type="InterPro" id="IPR051531">
    <property type="entry name" value="N-acetyltransferase"/>
</dbReference>
<dbReference type="Proteomes" id="UP001523216">
    <property type="component" value="Unassembled WGS sequence"/>
</dbReference>
<organism evidence="5 6">
    <name type="scientific">Paractinoplanes hotanensis</name>
    <dbReference type="NCBI Taxonomy" id="2906497"/>
    <lineage>
        <taxon>Bacteria</taxon>
        <taxon>Bacillati</taxon>
        <taxon>Actinomycetota</taxon>
        <taxon>Actinomycetes</taxon>
        <taxon>Micromonosporales</taxon>
        <taxon>Micromonosporaceae</taxon>
        <taxon>Paractinoplanes</taxon>
    </lineage>
</organism>
<gene>
    <name evidence="5" type="ORF">LXN57_43830</name>
</gene>
<dbReference type="InterPro" id="IPR000182">
    <property type="entry name" value="GNAT_dom"/>
</dbReference>
<dbReference type="SUPFAM" id="SSF55729">
    <property type="entry name" value="Acyl-CoA N-acyltransferases (Nat)"/>
    <property type="match status" value="1"/>
</dbReference>